<keyword evidence="3" id="KW-1185">Reference proteome</keyword>
<dbReference type="RefSeq" id="WP_013407570.1">
    <property type="nucleotide sequence ID" value="NC_014655.1"/>
</dbReference>
<evidence type="ECO:0000256" key="1">
    <source>
        <dbReference type="SAM" id="Coils"/>
    </source>
</evidence>
<dbReference type="EMBL" id="CP002305">
    <property type="protein sequence ID" value="ADQ16518.1"/>
    <property type="molecule type" value="Genomic_DNA"/>
</dbReference>
<reference key="1">
    <citation type="submission" date="2010-11" db="EMBL/GenBank/DDBJ databases">
        <title>The complete genome of Leadbetterella byssophila DSM 17132.</title>
        <authorList>
            <consortium name="US DOE Joint Genome Institute (JGI-PGF)"/>
            <person name="Lucas S."/>
            <person name="Copeland A."/>
            <person name="Lapidus A."/>
            <person name="Glavina del Rio T."/>
            <person name="Dalin E."/>
            <person name="Tice H."/>
            <person name="Bruce D."/>
            <person name="Goodwin L."/>
            <person name="Pitluck S."/>
            <person name="Kyrpides N."/>
            <person name="Mavromatis K."/>
            <person name="Ivanova N."/>
            <person name="Teshima H."/>
            <person name="Brettin T."/>
            <person name="Detter J.C."/>
            <person name="Han C."/>
            <person name="Tapia R."/>
            <person name="Land M."/>
            <person name="Hauser L."/>
            <person name="Markowitz V."/>
            <person name="Cheng J.-F."/>
            <person name="Hugenholtz P."/>
            <person name="Woyke T."/>
            <person name="Wu D."/>
            <person name="Tindall B."/>
            <person name="Pomrenke H.G."/>
            <person name="Brambilla E."/>
            <person name="Klenk H.-P."/>
            <person name="Eisen J.A."/>
        </authorList>
    </citation>
    <scope>NUCLEOTIDE SEQUENCE [LARGE SCALE GENOMIC DNA]</scope>
    <source>
        <strain>DSM 17132</strain>
    </source>
</reference>
<feature type="coiled-coil region" evidence="1">
    <location>
        <begin position="15"/>
        <end position="42"/>
    </location>
</feature>
<dbReference type="Proteomes" id="UP000007435">
    <property type="component" value="Chromosome"/>
</dbReference>
<accession>E4RQ35</accession>
<name>E4RQ35_LEAB4</name>
<sequence>MSTFDFKKFHLRAMNAATEQEKQEINQELKDLYASLNDEDKKVFNEELQSFLIKEYAAINSMINV</sequence>
<keyword evidence="1" id="KW-0175">Coiled coil</keyword>
<dbReference type="KEGG" id="lby:Lbys_0758"/>
<dbReference type="STRING" id="649349.Lbys_0758"/>
<gene>
    <name evidence="2" type="ordered locus">Lbys_0758</name>
</gene>
<evidence type="ECO:0000313" key="2">
    <source>
        <dbReference type="EMBL" id="ADQ16518.1"/>
    </source>
</evidence>
<dbReference type="HOGENOM" id="CLU_189836_0_0_10"/>
<dbReference type="OrthoDB" id="964360at2"/>
<dbReference type="eggNOG" id="ENOG5033218">
    <property type="taxonomic scope" value="Bacteria"/>
</dbReference>
<reference evidence="2 3" key="2">
    <citation type="journal article" date="2011" name="Stand. Genomic Sci.">
        <title>Complete genome sequence of Leadbetterella byssophila type strain (4M15).</title>
        <authorList>
            <person name="Abt B."/>
            <person name="Teshima H."/>
            <person name="Lucas S."/>
            <person name="Lapidus A."/>
            <person name="Del Rio T.G."/>
            <person name="Nolan M."/>
            <person name="Tice H."/>
            <person name="Cheng J.F."/>
            <person name="Pitluck S."/>
            <person name="Liolios K."/>
            <person name="Pagani I."/>
            <person name="Ivanova N."/>
            <person name="Mavromatis K."/>
            <person name="Pati A."/>
            <person name="Tapia R."/>
            <person name="Han C."/>
            <person name="Goodwin L."/>
            <person name="Chen A."/>
            <person name="Palaniappan K."/>
            <person name="Land M."/>
            <person name="Hauser L."/>
            <person name="Chang Y.J."/>
            <person name="Jeffries C.D."/>
            <person name="Rohde M."/>
            <person name="Goker M."/>
            <person name="Tindall B.J."/>
            <person name="Detter J.C."/>
            <person name="Woyke T."/>
            <person name="Bristow J."/>
            <person name="Eisen J.A."/>
            <person name="Markowitz V."/>
            <person name="Hugenholtz P."/>
            <person name="Klenk H.P."/>
            <person name="Kyrpides N.C."/>
        </authorList>
    </citation>
    <scope>NUCLEOTIDE SEQUENCE [LARGE SCALE GENOMIC DNA]</scope>
    <source>
        <strain evidence="3">DSM 17132 / JCM 16389 / KACC 11308 / NBRC 106382 / 4M15</strain>
    </source>
</reference>
<evidence type="ECO:0000313" key="3">
    <source>
        <dbReference type="Proteomes" id="UP000007435"/>
    </source>
</evidence>
<dbReference type="AlphaFoldDB" id="E4RQ35"/>
<organism evidence="2 3">
    <name type="scientific">Leadbetterella byssophila (strain DSM 17132 / JCM 16389 / KACC 11308 / NBRC 106382 / 4M15)</name>
    <dbReference type="NCBI Taxonomy" id="649349"/>
    <lineage>
        <taxon>Bacteria</taxon>
        <taxon>Pseudomonadati</taxon>
        <taxon>Bacteroidota</taxon>
        <taxon>Cytophagia</taxon>
        <taxon>Cytophagales</taxon>
        <taxon>Leadbetterellaceae</taxon>
        <taxon>Leadbetterella</taxon>
    </lineage>
</organism>
<proteinExistence type="predicted"/>
<protein>
    <submittedName>
        <fullName evidence="2">Uncharacterized protein</fullName>
    </submittedName>
</protein>